<reference evidence="7" key="1">
    <citation type="submission" date="2020-08" db="EMBL/GenBank/DDBJ databases">
        <title>Novel species isolated from subtropical streams in China.</title>
        <authorList>
            <person name="Lu H."/>
        </authorList>
    </citation>
    <scope>NUCLEOTIDE SEQUENCE</scope>
    <source>
        <strain evidence="7">KACC 12607</strain>
    </source>
</reference>
<comment type="similarity">
    <text evidence="5">Belongs to the metallo-dependent hydrolases superfamily. MTA/SAH deaminase family.</text>
</comment>
<dbReference type="FunFam" id="3.20.20.140:FF:000014">
    <property type="entry name" value="5-methylthioadenosine/S-adenosylhomocysteine deaminase"/>
    <property type="match status" value="1"/>
</dbReference>
<dbReference type="InterPro" id="IPR050287">
    <property type="entry name" value="MTA/SAH_deaminase"/>
</dbReference>
<proteinExistence type="inferred from homology"/>
<dbReference type="EC" id="3.5.4.28" evidence="5"/>
<evidence type="ECO:0000256" key="1">
    <source>
        <dbReference type="ARBA" id="ARBA00006745"/>
    </source>
</evidence>
<evidence type="ECO:0000256" key="2">
    <source>
        <dbReference type="ARBA" id="ARBA00022723"/>
    </source>
</evidence>
<name>A0A923HGH4_9BURK</name>
<dbReference type="GO" id="GO:0046872">
    <property type="term" value="F:metal ion binding"/>
    <property type="evidence" value="ECO:0007669"/>
    <property type="project" value="UniProtKB-KW"/>
</dbReference>
<comment type="cofactor">
    <cofactor evidence="5">
        <name>Zn(2+)</name>
        <dbReference type="ChEBI" id="CHEBI:29105"/>
    </cofactor>
    <text evidence="5">Binds 1 zinc ion per subunit.</text>
</comment>
<keyword evidence="8" id="KW-1185">Reference proteome</keyword>
<feature type="binding site" evidence="5">
    <location>
        <position position="305"/>
    </location>
    <ligand>
        <name>Zn(2+)</name>
        <dbReference type="ChEBI" id="CHEBI:29105"/>
    </ligand>
</feature>
<evidence type="ECO:0000313" key="8">
    <source>
        <dbReference type="Proteomes" id="UP000634011"/>
    </source>
</evidence>
<evidence type="ECO:0000256" key="4">
    <source>
        <dbReference type="ARBA" id="ARBA00022833"/>
    </source>
</evidence>
<keyword evidence="2 5" id="KW-0479">Metal-binding</keyword>
<dbReference type="Pfam" id="PF01979">
    <property type="entry name" value="Amidohydro_1"/>
    <property type="match status" value="1"/>
</dbReference>
<dbReference type="EC" id="3.5.4.31" evidence="5"/>
<evidence type="ECO:0000256" key="5">
    <source>
        <dbReference type="HAMAP-Rule" id="MF_01281"/>
    </source>
</evidence>
<keyword evidence="4 5" id="KW-0862">Zinc</keyword>
<evidence type="ECO:0000313" key="7">
    <source>
        <dbReference type="EMBL" id="MBC3863611.1"/>
    </source>
</evidence>
<dbReference type="InterPro" id="IPR032466">
    <property type="entry name" value="Metal_Hydrolase"/>
</dbReference>
<keyword evidence="3 5" id="KW-0378">Hydrolase</keyword>
<dbReference type="InterPro" id="IPR006680">
    <property type="entry name" value="Amidohydro-rel"/>
</dbReference>
<evidence type="ECO:0000259" key="6">
    <source>
        <dbReference type="Pfam" id="PF01979"/>
    </source>
</evidence>
<dbReference type="InterPro" id="IPR011059">
    <property type="entry name" value="Metal-dep_hydrolase_composite"/>
</dbReference>
<dbReference type="PANTHER" id="PTHR43794:SF11">
    <property type="entry name" value="AMIDOHYDROLASE-RELATED DOMAIN-CONTAINING PROTEIN"/>
    <property type="match status" value="1"/>
</dbReference>
<dbReference type="SUPFAM" id="SSF51338">
    <property type="entry name" value="Composite domain of metallo-dependent hydrolases"/>
    <property type="match status" value="1"/>
</dbReference>
<feature type="binding site" evidence="5">
    <location>
        <position position="190"/>
    </location>
    <ligand>
        <name>substrate</name>
    </ligand>
</feature>
<feature type="binding site" evidence="5">
    <location>
        <position position="217"/>
    </location>
    <ligand>
        <name>Zn(2+)</name>
        <dbReference type="ChEBI" id="CHEBI:29105"/>
    </ligand>
</feature>
<dbReference type="CDD" id="cd01298">
    <property type="entry name" value="ATZ_TRZ_like"/>
    <property type="match status" value="1"/>
</dbReference>
<dbReference type="HAMAP" id="MF_01281">
    <property type="entry name" value="MTA_SAH_deamin"/>
    <property type="match status" value="1"/>
</dbReference>
<feature type="binding site" evidence="5">
    <location>
        <position position="68"/>
    </location>
    <ligand>
        <name>Zn(2+)</name>
        <dbReference type="ChEBI" id="CHEBI:29105"/>
    </ligand>
</feature>
<accession>A0A923HGH4</accession>
<comment type="similarity">
    <text evidence="1">Belongs to the metallo-dependent hydrolases superfamily. ATZ/TRZ family.</text>
</comment>
<dbReference type="GO" id="GO:0050270">
    <property type="term" value="F:S-adenosylhomocysteine deaminase activity"/>
    <property type="evidence" value="ECO:0007669"/>
    <property type="project" value="UniProtKB-UniRule"/>
</dbReference>
<dbReference type="Gene3D" id="3.20.20.140">
    <property type="entry name" value="Metal-dependent hydrolases"/>
    <property type="match status" value="1"/>
</dbReference>
<sequence>MTQITCLHPTYLLPIEPDTTVLLKHSLVMEDEKIIAILPESEARKIYPTANHINLDKHALLPGFINLHAHSAMSLLRGLADDLALMEWLNEHIWPAEKKHVNDEFVFDGTVYAMAEMIRGGTTTVNDMYFHNDAVARAGIHSGMRTIVGCSVLEFPTGYAQNADEYLAKGIAAKSEFEHQQGIYFRLAPHAPYTVADETFRKIIALSEQHEMGIHCHIHETAQEITDSLKQYGVRPLKRLHNLGLLSNKLIAAHMVHANDEEIVTLAQTGVHIAHNPASNLKLASGFAPIHAMQMAGVNVGIGTDGAASNNKLDLLGDLRMAALLAKAQSNNPTALGAHAALKMATLNGAKALGLDKEIGSLIPGKFADLIAIDLSDIETQPLFDPVSQIVYAASRDQISHVWVHGQCLMFNRGLTRLDQEELLNKAHWWQQRISDQTPQ</sequence>
<comment type="caution">
    <text evidence="7">The sequence shown here is derived from an EMBL/GenBank/DDBJ whole genome shotgun (WGS) entry which is preliminary data.</text>
</comment>
<dbReference type="Gene3D" id="2.30.40.10">
    <property type="entry name" value="Urease, subunit C, domain 1"/>
    <property type="match status" value="1"/>
</dbReference>
<evidence type="ECO:0000256" key="3">
    <source>
        <dbReference type="ARBA" id="ARBA00022801"/>
    </source>
</evidence>
<dbReference type="GO" id="GO:0090614">
    <property type="term" value="F:5'-methylthioadenosine deaminase activity"/>
    <property type="evidence" value="ECO:0007669"/>
    <property type="project" value="UniProtKB-UniRule"/>
</dbReference>
<comment type="function">
    <text evidence="5">Catalyzes the deamination of 5-methylthioadenosine and S-adenosyl-L-homocysteine into 5-methylthioinosine and S-inosyl-L-homocysteine, respectively. Is also able to deaminate adenosine.</text>
</comment>
<dbReference type="PANTHER" id="PTHR43794">
    <property type="entry name" value="AMINOHYDROLASE SSNA-RELATED"/>
    <property type="match status" value="1"/>
</dbReference>
<dbReference type="AlphaFoldDB" id="A0A923HGH4"/>
<gene>
    <name evidence="5" type="primary">mtaD</name>
    <name evidence="7" type="ORF">H8K32_16005</name>
</gene>
<dbReference type="SUPFAM" id="SSF51556">
    <property type="entry name" value="Metallo-dependent hydrolases"/>
    <property type="match status" value="1"/>
</dbReference>
<dbReference type="EMBL" id="JACOFV010000016">
    <property type="protein sequence ID" value="MBC3863611.1"/>
    <property type="molecule type" value="Genomic_DNA"/>
</dbReference>
<organism evidence="7 8">
    <name type="scientific">Undibacterium jejuense</name>
    <dbReference type="NCBI Taxonomy" id="1344949"/>
    <lineage>
        <taxon>Bacteria</taxon>
        <taxon>Pseudomonadati</taxon>
        <taxon>Pseudomonadota</taxon>
        <taxon>Betaproteobacteria</taxon>
        <taxon>Burkholderiales</taxon>
        <taxon>Oxalobacteraceae</taxon>
        <taxon>Undibacterium</taxon>
    </lineage>
</organism>
<feature type="binding site" evidence="5">
    <location>
        <position position="70"/>
    </location>
    <ligand>
        <name>Zn(2+)</name>
        <dbReference type="ChEBI" id="CHEBI:29105"/>
    </ligand>
</feature>
<dbReference type="RefSeq" id="WP_186913559.1">
    <property type="nucleotide sequence ID" value="NZ_JACOFV010000016.1"/>
</dbReference>
<comment type="caution">
    <text evidence="5">Lacks conserved residue(s) required for the propagation of feature annotation.</text>
</comment>
<dbReference type="Proteomes" id="UP000634011">
    <property type="component" value="Unassembled WGS sequence"/>
</dbReference>
<protein>
    <recommendedName>
        <fullName evidence="5">5-methylthioadenosine/S-adenosylhomocysteine deaminase</fullName>
        <shortName evidence="5">MTA/SAH deaminase</shortName>
        <ecNumber evidence="5">3.5.4.28</ecNumber>
        <ecNumber evidence="5">3.5.4.31</ecNumber>
    </recommendedName>
</protein>
<comment type="catalytic activity">
    <reaction evidence="5">
        <text>S-methyl-5'-thioadenosine + H2O + H(+) = S-methyl-5'-thioinosine + NH4(+)</text>
        <dbReference type="Rhea" id="RHEA:25025"/>
        <dbReference type="ChEBI" id="CHEBI:15377"/>
        <dbReference type="ChEBI" id="CHEBI:15378"/>
        <dbReference type="ChEBI" id="CHEBI:17509"/>
        <dbReference type="ChEBI" id="CHEBI:28938"/>
        <dbReference type="ChEBI" id="CHEBI:48595"/>
        <dbReference type="EC" id="3.5.4.31"/>
    </reaction>
</comment>
<feature type="binding site" evidence="5">
    <location>
        <position position="97"/>
    </location>
    <ligand>
        <name>substrate</name>
    </ligand>
</feature>
<dbReference type="InterPro" id="IPR023512">
    <property type="entry name" value="Deaminase_MtaD/DadD"/>
</dbReference>
<comment type="catalytic activity">
    <reaction evidence="5">
        <text>S-adenosyl-L-homocysteine + H2O + H(+) = S-inosyl-L-homocysteine + NH4(+)</text>
        <dbReference type="Rhea" id="RHEA:20716"/>
        <dbReference type="ChEBI" id="CHEBI:15377"/>
        <dbReference type="ChEBI" id="CHEBI:15378"/>
        <dbReference type="ChEBI" id="CHEBI:28938"/>
        <dbReference type="ChEBI" id="CHEBI:57856"/>
        <dbReference type="ChEBI" id="CHEBI:57985"/>
        <dbReference type="EC" id="3.5.4.28"/>
    </reaction>
</comment>
<feature type="binding site" evidence="5">
    <location>
        <position position="305"/>
    </location>
    <ligand>
        <name>substrate</name>
    </ligand>
</feature>
<dbReference type="NCBIfam" id="NF006549">
    <property type="entry name" value="PRK09045.1"/>
    <property type="match status" value="1"/>
</dbReference>
<feature type="binding site" evidence="5">
    <location>
        <position position="220"/>
    </location>
    <ligand>
        <name>substrate</name>
    </ligand>
</feature>
<feature type="domain" description="Amidohydrolase-related" evidence="6">
    <location>
        <begin position="60"/>
        <end position="407"/>
    </location>
</feature>